<feature type="region of interest" description="Disordered" evidence="1">
    <location>
        <begin position="28"/>
        <end position="64"/>
    </location>
</feature>
<accession>A0A101M2T8</accession>
<gene>
    <name evidence="3" type="ORF">ABT39_MTgene3218</name>
</gene>
<feature type="chain" id="PRO_5007100236" evidence="2">
    <location>
        <begin position="23"/>
        <end position="64"/>
    </location>
</feature>
<keyword evidence="2" id="KW-0732">Signal</keyword>
<name>A0A101M2T8_PICGL</name>
<evidence type="ECO:0000256" key="1">
    <source>
        <dbReference type="SAM" id="MobiDB-lite"/>
    </source>
</evidence>
<keyword evidence="3" id="KW-0496">Mitochondrion</keyword>
<comment type="caution">
    <text evidence="3">The sequence shown here is derived from an EMBL/GenBank/DDBJ whole genome shotgun (WGS) entry which is preliminary data.</text>
</comment>
<proteinExistence type="predicted"/>
<protein>
    <submittedName>
        <fullName evidence="3">Uncharacterized protein</fullName>
    </submittedName>
</protein>
<dbReference type="AlphaFoldDB" id="A0A101M2T8"/>
<organism evidence="3">
    <name type="scientific">Picea glauca</name>
    <name type="common">White spruce</name>
    <name type="synonym">Pinus glauca</name>
    <dbReference type="NCBI Taxonomy" id="3330"/>
    <lineage>
        <taxon>Eukaryota</taxon>
        <taxon>Viridiplantae</taxon>
        <taxon>Streptophyta</taxon>
        <taxon>Embryophyta</taxon>
        <taxon>Tracheophyta</taxon>
        <taxon>Spermatophyta</taxon>
        <taxon>Pinopsida</taxon>
        <taxon>Pinidae</taxon>
        <taxon>Conifers I</taxon>
        <taxon>Pinales</taxon>
        <taxon>Pinaceae</taxon>
        <taxon>Picea</taxon>
    </lineage>
</organism>
<evidence type="ECO:0000256" key="2">
    <source>
        <dbReference type="SAM" id="SignalP"/>
    </source>
</evidence>
<reference evidence="3" key="1">
    <citation type="journal article" date="2015" name="Genome Biol. Evol.">
        <title>Organellar Genomes of White Spruce (Picea glauca): Assembly and Annotation.</title>
        <authorList>
            <person name="Jackman S.D."/>
            <person name="Warren R.L."/>
            <person name="Gibb E.A."/>
            <person name="Vandervalk B.P."/>
            <person name="Mohamadi H."/>
            <person name="Chu J."/>
            <person name="Raymond A."/>
            <person name="Pleasance S."/>
            <person name="Coope R."/>
            <person name="Wildung M.R."/>
            <person name="Ritland C.E."/>
            <person name="Bousquet J."/>
            <person name="Jones S.J."/>
            <person name="Bohlmann J."/>
            <person name="Birol I."/>
        </authorList>
    </citation>
    <scope>NUCLEOTIDE SEQUENCE [LARGE SCALE GENOMIC DNA]</scope>
    <source>
        <tissue evidence="3">Flushing bud</tissue>
    </source>
</reference>
<dbReference type="EMBL" id="LKAM01000002">
    <property type="protein sequence ID" value="KUM49990.1"/>
    <property type="molecule type" value="Genomic_DNA"/>
</dbReference>
<sequence>MGLNLHLELNLHLLLMDQLVKGKPGQLARAGSLPRYRNGSLTGDAPTSVDSNASFSGYRSRYGT</sequence>
<feature type="compositionally biased region" description="Polar residues" evidence="1">
    <location>
        <begin position="48"/>
        <end position="64"/>
    </location>
</feature>
<feature type="signal peptide" evidence="2">
    <location>
        <begin position="1"/>
        <end position="22"/>
    </location>
</feature>
<geneLocation type="mitochondrion" evidence="3"/>
<evidence type="ECO:0000313" key="3">
    <source>
        <dbReference type="EMBL" id="KUM49990.1"/>
    </source>
</evidence>